<accession>A0A9P9AV56</accession>
<protein>
    <recommendedName>
        <fullName evidence="2">DUF2423 domain-containing protein</fullName>
    </recommendedName>
</protein>
<dbReference type="PANTHER" id="PTHR28219">
    <property type="entry name" value="UPF0642 PROTEIN YBL028C"/>
    <property type="match status" value="1"/>
</dbReference>
<evidence type="ECO:0000313" key="3">
    <source>
        <dbReference type="EMBL" id="KAH6893566.1"/>
    </source>
</evidence>
<gene>
    <name evidence="3" type="ORF">B0T10DRAFT_482547</name>
</gene>
<reference evidence="3 4" key="1">
    <citation type="journal article" date="2021" name="Nat. Commun.">
        <title>Genetic determinants of endophytism in the Arabidopsis root mycobiome.</title>
        <authorList>
            <person name="Mesny F."/>
            <person name="Miyauchi S."/>
            <person name="Thiergart T."/>
            <person name="Pickel B."/>
            <person name="Atanasova L."/>
            <person name="Karlsson M."/>
            <person name="Huettel B."/>
            <person name="Barry K.W."/>
            <person name="Haridas S."/>
            <person name="Chen C."/>
            <person name="Bauer D."/>
            <person name="Andreopoulos W."/>
            <person name="Pangilinan J."/>
            <person name="LaButti K."/>
            <person name="Riley R."/>
            <person name="Lipzen A."/>
            <person name="Clum A."/>
            <person name="Drula E."/>
            <person name="Henrissat B."/>
            <person name="Kohler A."/>
            <person name="Grigoriev I.V."/>
            <person name="Martin F.M."/>
            <person name="Hacquard S."/>
        </authorList>
    </citation>
    <scope>NUCLEOTIDE SEQUENCE [LARGE SCALE GENOMIC DNA]</scope>
    <source>
        <strain evidence="3 4">MPI-CAGE-CH-0241</strain>
    </source>
</reference>
<feature type="domain" description="DUF2423" evidence="2">
    <location>
        <begin position="1"/>
        <end position="43"/>
    </location>
</feature>
<evidence type="ECO:0000259" key="2">
    <source>
        <dbReference type="Pfam" id="PF10338"/>
    </source>
</evidence>
<proteinExistence type="predicted"/>
<organism evidence="3 4">
    <name type="scientific">Thelonectria olida</name>
    <dbReference type="NCBI Taxonomy" id="1576542"/>
    <lineage>
        <taxon>Eukaryota</taxon>
        <taxon>Fungi</taxon>
        <taxon>Dikarya</taxon>
        <taxon>Ascomycota</taxon>
        <taxon>Pezizomycotina</taxon>
        <taxon>Sordariomycetes</taxon>
        <taxon>Hypocreomycetidae</taxon>
        <taxon>Hypocreales</taxon>
        <taxon>Nectriaceae</taxon>
        <taxon>Thelonectria</taxon>
    </lineage>
</organism>
<feature type="region of interest" description="Disordered" evidence="1">
    <location>
        <begin position="38"/>
        <end position="119"/>
    </location>
</feature>
<evidence type="ECO:0000256" key="1">
    <source>
        <dbReference type="SAM" id="MobiDB-lite"/>
    </source>
</evidence>
<comment type="caution">
    <text evidence="3">The sequence shown here is derived from an EMBL/GenBank/DDBJ whole genome shotgun (WGS) entry which is preliminary data.</text>
</comment>
<feature type="region of interest" description="Disordered" evidence="1">
    <location>
        <begin position="1"/>
        <end position="21"/>
    </location>
</feature>
<dbReference type="PANTHER" id="PTHR28219:SF1">
    <property type="entry name" value="UPF0642 PROTEIN YBL028C"/>
    <property type="match status" value="1"/>
</dbReference>
<dbReference type="AlphaFoldDB" id="A0A9P9AV56"/>
<dbReference type="InterPro" id="IPR019434">
    <property type="entry name" value="DUF2423"/>
</dbReference>
<name>A0A9P9AV56_9HYPO</name>
<sequence>MAKSSRASTRKANNQRLAANVFGPVEDARAERLSARLLEIAKQSKPPKPELPMDAQDDTEEKAEEKAQDETSMEVDAVKPSKARIGSKRIDKRKHTKSSSMVFRKYGDRQVAKRKKSAK</sequence>
<evidence type="ECO:0000313" key="4">
    <source>
        <dbReference type="Proteomes" id="UP000777438"/>
    </source>
</evidence>
<dbReference type="OrthoDB" id="4087970at2759"/>
<dbReference type="Proteomes" id="UP000777438">
    <property type="component" value="Unassembled WGS sequence"/>
</dbReference>
<dbReference type="EMBL" id="JAGPYM010000006">
    <property type="protein sequence ID" value="KAH6893566.1"/>
    <property type="molecule type" value="Genomic_DNA"/>
</dbReference>
<dbReference type="Pfam" id="PF10338">
    <property type="entry name" value="YBL028C_N"/>
    <property type="match status" value="1"/>
</dbReference>
<feature type="compositionally biased region" description="Basic residues" evidence="1">
    <location>
        <begin position="81"/>
        <end position="97"/>
    </location>
</feature>
<feature type="compositionally biased region" description="Polar residues" evidence="1">
    <location>
        <begin position="1"/>
        <end position="17"/>
    </location>
</feature>
<keyword evidence="4" id="KW-1185">Reference proteome</keyword>
<dbReference type="GO" id="GO:0030687">
    <property type="term" value="C:preribosome, large subunit precursor"/>
    <property type="evidence" value="ECO:0007669"/>
    <property type="project" value="TreeGrafter"/>
</dbReference>